<dbReference type="RefSeq" id="WP_184577473.1">
    <property type="nucleotide sequence ID" value="NZ_JACHJT010000001.1"/>
</dbReference>
<dbReference type="EMBL" id="JACHJT010000001">
    <property type="protein sequence ID" value="MBB4931387.1"/>
    <property type="molecule type" value="Genomic_DNA"/>
</dbReference>
<name>A0A7W7RGC0_9ACTN</name>
<keyword evidence="2" id="KW-1185">Reference proteome</keyword>
<reference evidence="1 2" key="1">
    <citation type="submission" date="2020-08" db="EMBL/GenBank/DDBJ databases">
        <title>Sequencing the genomes of 1000 actinobacteria strains.</title>
        <authorList>
            <person name="Klenk H.-P."/>
        </authorList>
    </citation>
    <scope>NUCLEOTIDE SEQUENCE [LARGE SCALE GENOMIC DNA]</scope>
    <source>
        <strain evidence="1 2">DSM 102030</strain>
    </source>
</reference>
<organism evidence="1 2">
    <name type="scientific">Lipingzhangella halophila</name>
    <dbReference type="NCBI Taxonomy" id="1783352"/>
    <lineage>
        <taxon>Bacteria</taxon>
        <taxon>Bacillati</taxon>
        <taxon>Actinomycetota</taxon>
        <taxon>Actinomycetes</taxon>
        <taxon>Streptosporangiales</taxon>
        <taxon>Nocardiopsidaceae</taxon>
        <taxon>Lipingzhangella</taxon>
    </lineage>
</organism>
<evidence type="ECO:0000313" key="2">
    <source>
        <dbReference type="Proteomes" id="UP000523007"/>
    </source>
</evidence>
<dbReference type="AlphaFoldDB" id="A0A7W7RGC0"/>
<evidence type="ECO:0000313" key="1">
    <source>
        <dbReference type="EMBL" id="MBB4931387.1"/>
    </source>
</evidence>
<dbReference type="Proteomes" id="UP000523007">
    <property type="component" value="Unassembled WGS sequence"/>
</dbReference>
<proteinExistence type="predicted"/>
<protein>
    <submittedName>
        <fullName evidence="1">Uncharacterized protein</fullName>
    </submittedName>
</protein>
<sequence>MPQPQGKPRRFIAPDDLWERFEEAVRRADPEADRSKVLRTFVRWYVGEPGAKIPERPDPPQG</sequence>
<accession>A0A7W7RGC0</accession>
<gene>
    <name evidence="1" type="ORF">F4561_002207</name>
</gene>
<comment type="caution">
    <text evidence="1">The sequence shown here is derived from an EMBL/GenBank/DDBJ whole genome shotgun (WGS) entry which is preliminary data.</text>
</comment>